<dbReference type="GeneID" id="110711524"/>
<dbReference type="Proteomes" id="UP000596660">
    <property type="component" value="Unplaced"/>
</dbReference>
<dbReference type="FunFam" id="1.10.510.10:FF:000129">
    <property type="entry name" value="cysteine-rich receptor-like protein kinase 10"/>
    <property type="match status" value="1"/>
</dbReference>
<evidence type="ECO:0000259" key="18">
    <source>
        <dbReference type="PROSITE" id="PS50011"/>
    </source>
</evidence>
<evidence type="ECO:0000256" key="3">
    <source>
        <dbReference type="ARBA" id="ARBA00022679"/>
    </source>
</evidence>
<dbReference type="InterPro" id="IPR001245">
    <property type="entry name" value="Ser-Thr/Tyr_kinase_cat_dom"/>
</dbReference>
<reference evidence="20" key="1">
    <citation type="journal article" date="2017" name="Nature">
        <title>The genome of Chenopodium quinoa.</title>
        <authorList>
            <person name="Jarvis D.E."/>
            <person name="Ho Y.S."/>
            <person name="Lightfoot D.J."/>
            <person name="Schmoeckel S.M."/>
            <person name="Li B."/>
            <person name="Borm T.J.A."/>
            <person name="Ohyanagi H."/>
            <person name="Mineta K."/>
            <person name="Michell C.T."/>
            <person name="Saber N."/>
            <person name="Kharbatia N.M."/>
            <person name="Rupper R.R."/>
            <person name="Sharp A.R."/>
            <person name="Dally N."/>
            <person name="Boughton B.A."/>
            <person name="Woo Y.H."/>
            <person name="Gao G."/>
            <person name="Schijlen E.G.W.M."/>
            <person name="Guo X."/>
            <person name="Momin A.A."/>
            <person name="Negrao S."/>
            <person name="Al-Babili S."/>
            <person name="Gehring C."/>
            <person name="Roessner U."/>
            <person name="Jung C."/>
            <person name="Murphy K."/>
            <person name="Arold S.T."/>
            <person name="Gojobori T."/>
            <person name="van der Linden C.G."/>
            <person name="van Loo E.N."/>
            <person name="Jellen E.N."/>
            <person name="Maughan P.J."/>
            <person name="Tester M."/>
        </authorList>
    </citation>
    <scope>NUCLEOTIDE SEQUENCE [LARGE SCALE GENOMIC DNA]</scope>
    <source>
        <strain evidence="20">cv. PI 614886</strain>
    </source>
</reference>
<dbReference type="GO" id="GO:0005886">
    <property type="term" value="C:plasma membrane"/>
    <property type="evidence" value="ECO:0007669"/>
    <property type="project" value="TreeGrafter"/>
</dbReference>
<name>A0A803L1E3_CHEQI</name>
<evidence type="ECO:0000256" key="8">
    <source>
        <dbReference type="ARBA" id="ARBA00022777"/>
    </source>
</evidence>
<organism evidence="20 21">
    <name type="scientific">Chenopodium quinoa</name>
    <name type="common">Quinoa</name>
    <dbReference type="NCBI Taxonomy" id="63459"/>
    <lineage>
        <taxon>Eukaryota</taxon>
        <taxon>Viridiplantae</taxon>
        <taxon>Streptophyta</taxon>
        <taxon>Embryophyta</taxon>
        <taxon>Tracheophyta</taxon>
        <taxon>Spermatophyta</taxon>
        <taxon>Magnoliopsida</taxon>
        <taxon>eudicotyledons</taxon>
        <taxon>Gunneridae</taxon>
        <taxon>Pentapetalae</taxon>
        <taxon>Caryophyllales</taxon>
        <taxon>Chenopodiaceae</taxon>
        <taxon>Chenopodioideae</taxon>
        <taxon>Atripliceae</taxon>
        <taxon>Chenopodium</taxon>
    </lineage>
</organism>
<dbReference type="InterPro" id="IPR011009">
    <property type="entry name" value="Kinase-like_dom_sf"/>
</dbReference>
<dbReference type="AlphaFoldDB" id="A0A803L1E3"/>
<dbReference type="Pfam" id="PF01657">
    <property type="entry name" value="Stress-antifung"/>
    <property type="match status" value="1"/>
</dbReference>
<dbReference type="InterPro" id="IPR008271">
    <property type="entry name" value="Ser/Thr_kinase_AS"/>
</dbReference>
<dbReference type="SMART" id="SM00220">
    <property type="entry name" value="S_TKc"/>
    <property type="match status" value="1"/>
</dbReference>
<dbReference type="InterPro" id="IPR000719">
    <property type="entry name" value="Prot_kinase_dom"/>
</dbReference>
<dbReference type="RefSeq" id="XP_021745627.1">
    <property type="nucleotide sequence ID" value="XM_021889935.1"/>
</dbReference>
<dbReference type="Pfam" id="PF07714">
    <property type="entry name" value="PK_Tyr_Ser-Thr"/>
    <property type="match status" value="1"/>
</dbReference>
<evidence type="ECO:0000256" key="10">
    <source>
        <dbReference type="ARBA" id="ARBA00022989"/>
    </source>
</evidence>
<dbReference type="PROSITE" id="PS50011">
    <property type="entry name" value="PROTEIN_KINASE_DOM"/>
    <property type="match status" value="1"/>
</dbReference>
<proteinExistence type="predicted"/>
<keyword evidence="7 16" id="KW-0547">Nucleotide-binding</keyword>
<comment type="catalytic activity">
    <reaction evidence="14">
        <text>L-seryl-[protein] + ATP = O-phospho-L-seryl-[protein] + ADP + H(+)</text>
        <dbReference type="Rhea" id="RHEA:17989"/>
        <dbReference type="Rhea" id="RHEA-COMP:9863"/>
        <dbReference type="Rhea" id="RHEA-COMP:11604"/>
        <dbReference type="ChEBI" id="CHEBI:15378"/>
        <dbReference type="ChEBI" id="CHEBI:29999"/>
        <dbReference type="ChEBI" id="CHEBI:30616"/>
        <dbReference type="ChEBI" id="CHEBI:83421"/>
        <dbReference type="ChEBI" id="CHEBI:456216"/>
    </reaction>
</comment>
<protein>
    <submittedName>
        <fullName evidence="20">Uncharacterized protein</fullName>
    </submittedName>
</protein>
<keyword evidence="12" id="KW-0675">Receptor</keyword>
<dbReference type="SUPFAM" id="SSF56112">
    <property type="entry name" value="Protein kinase-like (PK-like)"/>
    <property type="match status" value="1"/>
</dbReference>
<dbReference type="CDD" id="cd23509">
    <property type="entry name" value="Gnk2-like"/>
    <property type="match status" value="2"/>
</dbReference>
<dbReference type="PROSITE" id="PS00108">
    <property type="entry name" value="PROTEIN_KINASE_ST"/>
    <property type="match status" value="1"/>
</dbReference>
<keyword evidence="3" id="KW-0808">Transferase</keyword>
<dbReference type="GO" id="GO:0005524">
    <property type="term" value="F:ATP binding"/>
    <property type="evidence" value="ECO:0007669"/>
    <property type="project" value="UniProtKB-UniRule"/>
</dbReference>
<evidence type="ECO:0000259" key="19">
    <source>
        <dbReference type="PROSITE" id="PS51473"/>
    </source>
</evidence>
<dbReference type="Gramene" id="AUR62005681-RA">
    <property type="protein sequence ID" value="AUR62005681-RA:cds"/>
    <property type="gene ID" value="AUR62005681"/>
</dbReference>
<dbReference type="FunFam" id="3.30.200.20:FF:000142">
    <property type="entry name" value="Cysteine-rich receptor-like protein kinase 10"/>
    <property type="match status" value="1"/>
</dbReference>
<evidence type="ECO:0000256" key="17">
    <source>
        <dbReference type="SAM" id="Phobius"/>
    </source>
</evidence>
<evidence type="ECO:0000313" key="20">
    <source>
        <dbReference type="EnsemblPlants" id="AUR62005681-RA:cds"/>
    </source>
</evidence>
<keyword evidence="9 16" id="KW-0067">ATP-binding</keyword>
<evidence type="ECO:0000256" key="6">
    <source>
        <dbReference type="ARBA" id="ARBA00022737"/>
    </source>
</evidence>
<keyword evidence="8" id="KW-0418">Kinase</keyword>
<feature type="domain" description="Gnk2-homologous" evidence="19">
    <location>
        <begin position="39"/>
        <end position="141"/>
    </location>
</feature>
<feature type="domain" description="Protein kinase" evidence="18">
    <location>
        <begin position="358"/>
        <end position="635"/>
    </location>
</feature>
<keyword evidence="5" id="KW-0732">Signal</keyword>
<dbReference type="PROSITE" id="PS00107">
    <property type="entry name" value="PROTEIN_KINASE_ATP"/>
    <property type="match status" value="1"/>
</dbReference>
<evidence type="ECO:0000256" key="13">
    <source>
        <dbReference type="ARBA" id="ARBA00023180"/>
    </source>
</evidence>
<comment type="subcellular location">
    <subcellularLocation>
        <location evidence="1">Membrane</location>
        <topology evidence="1">Single-pass membrane protein</topology>
    </subcellularLocation>
</comment>
<evidence type="ECO:0000313" key="21">
    <source>
        <dbReference type="Proteomes" id="UP000596660"/>
    </source>
</evidence>
<keyword evidence="2" id="KW-0723">Serine/threonine-protein kinase</keyword>
<dbReference type="Gene3D" id="3.30.200.20">
    <property type="entry name" value="Phosphorylase Kinase, domain 1"/>
    <property type="match status" value="1"/>
</dbReference>
<feature type="transmembrane region" description="Helical" evidence="17">
    <location>
        <begin position="283"/>
        <end position="309"/>
    </location>
</feature>
<dbReference type="PANTHER" id="PTHR27002">
    <property type="entry name" value="RECEPTOR-LIKE SERINE/THREONINE-PROTEIN KINASE SD1-8"/>
    <property type="match status" value="1"/>
</dbReference>
<dbReference type="InterPro" id="IPR002902">
    <property type="entry name" value="GNK2"/>
</dbReference>
<dbReference type="GO" id="GO:0004674">
    <property type="term" value="F:protein serine/threonine kinase activity"/>
    <property type="evidence" value="ECO:0007669"/>
    <property type="project" value="UniProtKB-KW"/>
</dbReference>
<evidence type="ECO:0000256" key="9">
    <source>
        <dbReference type="ARBA" id="ARBA00022840"/>
    </source>
</evidence>
<reference evidence="20" key="2">
    <citation type="submission" date="2021-03" db="UniProtKB">
        <authorList>
            <consortium name="EnsemblPlants"/>
        </authorList>
    </citation>
    <scope>IDENTIFICATION</scope>
</reference>
<evidence type="ECO:0000256" key="15">
    <source>
        <dbReference type="ARBA" id="ARBA00047951"/>
    </source>
</evidence>
<accession>A0A803L1E3</accession>
<evidence type="ECO:0000256" key="1">
    <source>
        <dbReference type="ARBA" id="ARBA00004167"/>
    </source>
</evidence>
<dbReference type="Gene3D" id="3.30.430.20">
    <property type="entry name" value="Gnk2 domain, C-X8-C-X2-C motif"/>
    <property type="match status" value="2"/>
</dbReference>
<evidence type="ECO:0000256" key="7">
    <source>
        <dbReference type="ARBA" id="ARBA00022741"/>
    </source>
</evidence>
<feature type="binding site" evidence="16">
    <location>
        <position position="386"/>
    </location>
    <ligand>
        <name>ATP</name>
        <dbReference type="ChEBI" id="CHEBI:30616"/>
    </ligand>
</feature>
<evidence type="ECO:0000256" key="12">
    <source>
        <dbReference type="ARBA" id="ARBA00023170"/>
    </source>
</evidence>
<evidence type="ECO:0000256" key="4">
    <source>
        <dbReference type="ARBA" id="ARBA00022692"/>
    </source>
</evidence>
<evidence type="ECO:0000256" key="2">
    <source>
        <dbReference type="ARBA" id="ARBA00022527"/>
    </source>
</evidence>
<dbReference type="CDD" id="cd14066">
    <property type="entry name" value="STKc_IRAK"/>
    <property type="match status" value="1"/>
</dbReference>
<sequence length="676" mass="76173">MMLNDILLFPGFIREILPLIFFLLNIHFFSITADVTLLADKCDSKGDPSKVIDDRGYAENVNKLLSDLSSKASDVKFYNSTVGDTPNKVHGLFQCREDLSLQVCRECIDVAAKYVNEKCPLYESAILWYMECSVWLCNSSISLEDVTKHTLFWGSSVEVANPSQVNAVLTKTFDSMIKDAANDSSPAHIAMKEATFPSSSARLYCLTQCARILDGSECAFCLKKALNTSANQFNRSAQEIFLPGCRLMYNTSLFYNVSYLSSPSPSSTSPSSIKIKSRGRPLVAFYIGGIAASAAIGAILFLSATWFCLRRRKMKMRFQDMLKETSNSRTFYDDMEDIRNIESLRYEFSTIKTATDNFSKDSKLGMGGFGEVYKGRLENGKEIAVKRLSESSEQGTLEFKNEVLLVAKLQHRNLVKLLGFCLSEKEKILIYEFLPNLSLDRFLYDPLKRASLDWNTRFKIIIGIARGLLYLHEDSRLKIIHRDLKSSNVLLDKAMDAKISDFGLAKLFKVDQTQGDTKRIIGTYGYMAPEYAIAGQFSVKSDVYSFGVIVLEVVTGQRNNIFGRQQHEEGLLHRAWRLWNDEAVLELVDPSLENNFSVEEVNMCIHIGLLCVQEDATKRPRMTSVVAALNGQSVILPLPNTPHFLTANVDTDEPLFDNHIINEYTGTRNITEFCPR</sequence>
<dbReference type="GO" id="GO:0042742">
    <property type="term" value="P:defense response to bacterium"/>
    <property type="evidence" value="ECO:0007669"/>
    <property type="project" value="TreeGrafter"/>
</dbReference>
<feature type="domain" description="Gnk2-homologous" evidence="19">
    <location>
        <begin position="147"/>
        <end position="254"/>
    </location>
</feature>
<dbReference type="OrthoDB" id="4062651at2759"/>
<gene>
    <name evidence="20" type="primary">LOC110711524</name>
</gene>
<dbReference type="EnsemblPlants" id="AUR62005681-RA">
    <property type="protein sequence ID" value="AUR62005681-RA:cds"/>
    <property type="gene ID" value="AUR62005681"/>
</dbReference>
<dbReference type="PANTHER" id="PTHR27002:SF1108">
    <property type="entry name" value="CYSTEINE-RICH RECEPTOR-KINASE-LIKE PROTEIN"/>
    <property type="match status" value="1"/>
</dbReference>
<evidence type="ECO:0000256" key="5">
    <source>
        <dbReference type="ARBA" id="ARBA00022729"/>
    </source>
</evidence>
<comment type="catalytic activity">
    <reaction evidence="15">
        <text>L-threonyl-[protein] + ATP = O-phospho-L-threonyl-[protein] + ADP + H(+)</text>
        <dbReference type="Rhea" id="RHEA:46608"/>
        <dbReference type="Rhea" id="RHEA-COMP:11060"/>
        <dbReference type="Rhea" id="RHEA-COMP:11605"/>
        <dbReference type="ChEBI" id="CHEBI:15378"/>
        <dbReference type="ChEBI" id="CHEBI:30013"/>
        <dbReference type="ChEBI" id="CHEBI:30616"/>
        <dbReference type="ChEBI" id="CHEBI:61977"/>
        <dbReference type="ChEBI" id="CHEBI:456216"/>
    </reaction>
</comment>
<evidence type="ECO:0000256" key="11">
    <source>
        <dbReference type="ARBA" id="ARBA00023136"/>
    </source>
</evidence>
<keyword evidence="11 17" id="KW-0472">Membrane</keyword>
<evidence type="ECO:0000256" key="16">
    <source>
        <dbReference type="PROSITE-ProRule" id="PRU10141"/>
    </source>
</evidence>
<keyword evidence="6" id="KW-0677">Repeat</keyword>
<dbReference type="InterPro" id="IPR038408">
    <property type="entry name" value="GNK2_sf"/>
</dbReference>
<keyword evidence="21" id="KW-1185">Reference proteome</keyword>
<keyword evidence="13" id="KW-0325">Glycoprotein</keyword>
<keyword evidence="4 17" id="KW-0812">Transmembrane</keyword>
<dbReference type="KEGG" id="cqi:110711524"/>
<dbReference type="Gene3D" id="1.10.510.10">
    <property type="entry name" value="Transferase(Phosphotransferase) domain 1"/>
    <property type="match status" value="1"/>
</dbReference>
<dbReference type="InterPro" id="IPR017441">
    <property type="entry name" value="Protein_kinase_ATP_BS"/>
</dbReference>
<keyword evidence="10 17" id="KW-1133">Transmembrane helix</keyword>
<evidence type="ECO:0000256" key="14">
    <source>
        <dbReference type="ARBA" id="ARBA00047558"/>
    </source>
</evidence>
<feature type="transmembrane region" description="Helical" evidence="17">
    <location>
        <begin position="12"/>
        <end position="31"/>
    </location>
</feature>
<dbReference type="PROSITE" id="PS51473">
    <property type="entry name" value="GNK2"/>
    <property type="match status" value="2"/>
</dbReference>